<dbReference type="InterPro" id="IPR036397">
    <property type="entry name" value="RNaseH_sf"/>
</dbReference>
<evidence type="ECO:0000313" key="1">
    <source>
        <dbReference type="EMBL" id="KAA3470014.1"/>
    </source>
</evidence>
<keyword evidence="2" id="KW-1185">Reference proteome</keyword>
<evidence type="ECO:0000313" key="2">
    <source>
        <dbReference type="Proteomes" id="UP000325315"/>
    </source>
</evidence>
<dbReference type="PANTHER" id="PTHR45835:SF99">
    <property type="entry name" value="CHROMO DOMAIN-CONTAINING PROTEIN-RELATED"/>
    <property type="match status" value="1"/>
</dbReference>
<name>A0A5B6VM07_9ROSI</name>
<dbReference type="Gene3D" id="3.30.420.10">
    <property type="entry name" value="Ribonuclease H-like superfamily/Ribonuclease H"/>
    <property type="match status" value="1"/>
</dbReference>
<dbReference type="AlphaFoldDB" id="A0A5B6VM07"/>
<proteinExistence type="predicted"/>
<protein>
    <submittedName>
        <fullName evidence="1">Integrase</fullName>
    </submittedName>
</protein>
<dbReference type="OrthoDB" id="1623338at2759"/>
<dbReference type="PANTHER" id="PTHR45835">
    <property type="entry name" value="YALI0A06105P"/>
    <property type="match status" value="1"/>
</dbReference>
<dbReference type="EMBL" id="SMMG02000006">
    <property type="protein sequence ID" value="KAA3470014.1"/>
    <property type="molecule type" value="Genomic_DNA"/>
</dbReference>
<comment type="caution">
    <text evidence="1">The sequence shown here is derived from an EMBL/GenBank/DDBJ whole genome shotgun (WGS) entry which is preliminary data.</text>
</comment>
<organism evidence="1 2">
    <name type="scientific">Gossypium australe</name>
    <dbReference type="NCBI Taxonomy" id="47621"/>
    <lineage>
        <taxon>Eukaryota</taxon>
        <taxon>Viridiplantae</taxon>
        <taxon>Streptophyta</taxon>
        <taxon>Embryophyta</taxon>
        <taxon>Tracheophyta</taxon>
        <taxon>Spermatophyta</taxon>
        <taxon>Magnoliopsida</taxon>
        <taxon>eudicotyledons</taxon>
        <taxon>Gunneridae</taxon>
        <taxon>Pentapetalae</taxon>
        <taxon>rosids</taxon>
        <taxon>malvids</taxon>
        <taxon>Malvales</taxon>
        <taxon>Malvaceae</taxon>
        <taxon>Malvoideae</taxon>
        <taxon>Gossypium</taxon>
    </lineage>
</organism>
<dbReference type="SUPFAM" id="SSF53098">
    <property type="entry name" value="Ribonuclease H-like"/>
    <property type="match status" value="1"/>
</dbReference>
<gene>
    <name evidence="1" type="ORF">EPI10_015755</name>
</gene>
<dbReference type="GO" id="GO:0003676">
    <property type="term" value="F:nucleic acid binding"/>
    <property type="evidence" value="ECO:0007669"/>
    <property type="project" value="InterPro"/>
</dbReference>
<accession>A0A5B6VM07</accession>
<sequence>MFDMLKASSRASGTLRNGLVYLDSGVEILPFSLKKKDTIWVVVDRLTKFAHLIPVRTDFSLERLAELYVSEIIRLHGVPLLIISDHDPRYRFIFWGNLHKALALN</sequence>
<dbReference type="Proteomes" id="UP000325315">
    <property type="component" value="Unassembled WGS sequence"/>
</dbReference>
<dbReference type="InterPro" id="IPR012337">
    <property type="entry name" value="RNaseH-like_sf"/>
</dbReference>
<reference evidence="1" key="1">
    <citation type="submission" date="2019-08" db="EMBL/GenBank/DDBJ databases">
        <authorList>
            <person name="Liu F."/>
        </authorList>
    </citation>
    <scope>NUCLEOTIDE SEQUENCE [LARGE SCALE GENOMIC DNA]</scope>
    <source>
        <strain evidence="1">PA1801</strain>
        <tissue evidence="1">Leaf</tissue>
    </source>
</reference>